<dbReference type="InterPro" id="IPR017601">
    <property type="entry name" value="DGQHR-contain_dom"/>
</dbReference>
<dbReference type="Proteomes" id="UP000767854">
    <property type="component" value="Unassembled WGS sequence"/>
</dbReference>
<accession>A0ABS2MTJ8</accession>
<evidence type="ECO:0000313" key="1">
    <source>
        <dbReference type="EMBL" id="MBM7562766.1"/>
    </source>
</evidence>
<dbReference type="Pfam" id="PF14072">
    <property type="entry name" value="DndB"/>
    <property type="match status" value="1"/>
</dbReference>
<proteinExistence type="predicted"/>
<dbReference type="RefSeq" id="WP_204665193.1">
    <property type="nucleotide sequence ID" value="NZ_JAFBDT010000029.1"/>
</dbReference>
<keyword evidence="2" id="KW-1185">Reference proteome</keyword>
<organism evidence="1 2">
    <name type="scientific">Fusibacter tunisiensis</name>
    <dbReference type="NCBI Taxonomy" id="1008308"/>
    <lineage>
        <taxon>Bacteria</taxon>
        <taxon>Bacillati</taxon>
        <taxon>Bacillota</taxon>
        <taxon>Clostridia</taxon>
        <taxon>Eubacteriales</taxon>
        <taxon>Eubacteriales Family XII. Incertae Sedis</taxon>
        <taxon>Fusibacter</taxon>
    </lineage>
</organism>
<dbReference type="CDD" id="cd16413">
    <property type="entry name" value="DGQHR_domain"/>
    <property type="match status" value="1"/>
</dbReference>
<dbReference type="InterPro" id="IPR017642">
    <property type="entry name" value="DNA_S_mod_DndB"/>
</dbReference>
<dbReference type="NCBIfam" id="TIGR03187">
    <property type="entry name" value="DGQHR"/>
    <property type="match status" value="1"/>
</dbReference>
<name>A0ABS2MTJ8_9FIRM</name>
<reference evidence="1 2" key="1">
    <citation type="submission" date="2021-01" db="EMBL/GenBank/DDBJ databases">
        <title>Genomic Encyclopedia of Type Strains, Phase IV (KMG-IV): sequencing the most valuable type-strain genomes for metagenomic binning, comparative biology and taxonomic classification.</title>
        <authorList>
            <person name="Goeker M."/>
        </authorList>
    </citation>
    <scope>NUCLEOTIDE SEQUENCE [LARGE SCALE GENOMIC DNA]</scope>
    <source>
        <strain evidence="1 2">DSM 24436</strain>
    </source>
</reference>
<gene>
    <name evidence="1" type="ORF">JOC49_002327</name>
</gene>
<evidence type="ECO:0000313" key="2">
    <source>
        <dbReference type="Proteomes" id="UP000767854"/>
    </source>
</evidence>
<sequence>MQFKILEFANKFGTYYMLKIDGKKLEQISNVDLRRIENNSDTSGMQRQLDNNRCNLIAEYIDTDYATFPNSVILKLNENISYEINNDYFYLNTDSKDVFTIIDGQHRIAAFKKSIRSFDIPASVYIDLSPDKMIEIFRTVNSTQKPVNASLRLELESESFVYNPEKFAVNLAKRFVYELDSPLKNRIQMYGDEKSGTMKIKQTLSFYAFTTEIIGLTYNEAHYHTIKSYLYNNEFSNAILSYEKTKKINDDKYIFWTYYSKKLEDRAYKLLLVYFSVLSDVLSIDWDDTNSILLKSVGIRAIMKLFLDVYKKAQEGGSFKYDDIKEILLPLKKLNGKINNTEYSGSSFGLALKLYTDMKSLTKL</sequence>
<comment type="caution">
    <text evidence="1">The sequence shown here is derived from an EMBL/GenBank/DDBJ whole genome shotgun (WGS) entry which is preliminary data.</text>
</comment>
<protein>
    <submittedName>
        <fullName evidence="1">DGQHR domain-containing protein</fullName>
    </submittedName>
</protein>
<dbReference type="EMBL" id="JAFBDT010000029">
    <property type="protein sequence ID" value="MBM7562766.1"/>
    <property type="molecule type" value="Genomic_DNA"/>
</dbReference>